<dbReference type="Proteomes" id="UP000315496">
    <property type="component" value="Chromosome 5"/>
</dbReference>
<reference evidence="2 3" key="1">
    <citation type="submission" date="2019-05" db="EMBL/GenBank/DDBJ databases">
        <title>The compact genome of Giardia muris reveals important steps in the evolution of intestinal protozoan parasites.</title>
        <authorList>
            <person name="Xu F."/>
            <person name="Jimenez-Gonzalez A."/>
            <person name="Einarsson E."/>
            <person name="Astvaldsson A."/>
            <person name="Peirasmaki D."/>
            <person name="Eckmann L."/>
            <person name="Andersson J.O."/>
            <person name="Svard S.G."/>
            <person name="Jerlstrom-Hultqvist J."/>
        </authorList>
    </citation>
    <scope>NUCLEOTIDE SEQUENCE [LARGE SCALE GENOMIC DNA]</scope>
    <source>
        <strain evidence="2 3">Roberts-Thomson</strain>
    </source>
</reference>
<feature type="compositionally biased region" description="Polar residues" evidence="1">
    <location>
        <begin position="525"/>
        <end position="535"/>
    </location>
</feature>
<dbReference type="VEuPathDB" id="GiardiaDB:GMRT_10086"/>
<feature type="region of interest" description="Disordered" evidence="1">
    <location>
        <begin position="1"/>
        <end position="31"/>
    </location>
</feature>
<dbReference type="OrthoDB" id="10254950at2759"/>
<organism evidence="2 3">
    <name type="scientific">Giardia muris</name>
    <dbReference type="NCBI Taxonomy" id="5742"/>
    <lineage>
        <taxon>Eukaryota</taxon>
        <taxon>Metamonada</taxon>
        <taxon>Diplomonadida</taxon>
        <taxon>Hexamitidae</taxon>
        <taxon>Giardiinae</taxon>
        <taxon>Giardia</taxon>
    </lineage>
</organism>
<feature type="compositionally biased region" description="Pro residues" evidence="1">
    <location>
        <begin position="560"/>
        <end position="574"/>
    </location>
</feature>
<gene>
    <name evidence="2" type="ORF">GMRT_10086</name>
</gene>
<sequence>MSTSDESEYYYYYTDDEGASEPEEGEGGPQKAPSEILSDFDVISPSTVSELIRFYEGVLKRSVSRDAFTAVTRVVLNLKDLRVHIGEYGSGMQGVLGDRLYTAAILRDYCIVCLKVVSYAEGTGLRIRCPTCQAVEYCSGYCSLENNTHPCLLLARLRLLSQCREADLDTYRLRKDATLERTLLLKRTREQEELLADESQSRRDGSGRSPLNANATNLDVSGEIQLVLTESDQYILSKLQPICNVVEFTRRLYSQTDEPFLKELTSAEQSISLLRVRDPFAYAFVLKIAYLFNGGMSKVSAERERLEEILKTIRVTVTEFESNYSSLENTLVELQRLMCDSSHTVTDLGVVTATYQTSRNLLALMTGTRLPEQCQDALRDITKMVFYWNQVRMYNFLVSSLSRYSDLLKEINLQDQQKRVLHREVQEISMEIQRYTTQIDALKSATVELQTKLDKLKLGIVPTLSSGQSHLPETPISSQNIAPEPPVVHSVTGTFRRNLRTAVSPVVPQHSAQRTLSAQPRRPNVPSSAPTTQTRRNLRHKRFARENLVTTESISTPALAPAPAPTSPPKPEPSSLPKTKLDLTHGPPSLLTPSTGILSTPPILQGTSPLSDPSLLPPLGLQPSPPKVQQAETTVSEDTPALMVSDEVEKQPQQRVLPRYRRTQALLERAPPNLQRVSRNLQHFTAEVHRTGILFLARIWTLLSRALLWSDRLDGYSNVLHAQVEEELTNIRFHNYCSIRMAHLRFSANVTVGKYHDDAQVVRRSLTADQAHRLDHLGALSIDTSRLTVPQRQKLYVSLSEYIRNGTPVDPQEILA</sequence>
<feature type="compositionally biased region" description="Low complexity" evidence="1">
    <location>
        <begin position="608"/>
        <end position="622"/>
    </location>
</feature>
<feature type="region of interest" description="Disordered" evidence="1">
    <location>
        <begin position="502"/>
        <end position="589"/>
    </location>
</feature>
<keyword evidence="3" id="KW-1185">Reference proteome</keyword>
<accession>A0A4Z1SWV1</accession>
<dbReference type="EMBL" id="VDLU01000005">
    <property type="protein sequence ID" value="TNJ26203.1"/>
    <property type="molecule type" value="Genomic_DNA"/>
</dbReference>
<feature type="compositionally biased region" description="Acidic residues" evidence="1">
    <location>
        <begin position="1"/>
        <end position="26"/>
    </location>
</feature>
<evidence type="ECO:0000313" key="3">
    <source>
        <dbReference type="Proteomes" id="UP000315496"/>
    </source>
</evidence>
<protein>
    <submittedName>
        <fullName evidence="2">Uncharacterized protein</fullName>
    </submittedName>
</protein>
<proteinExistence type="predicted"/>
<name>A0A4Z1SWV1_GIAMU</name>
<evidence type="ECO:0000256" key="1">
    <source>
        <dbReference type="SAM" id="MobiDB-lite"/>
    </source>
</evidence>
<evidence type="ECO:0000313" key="2">
    <source>
        <dbReference type="EMBL" id="TNJ26203.1"/>
    </source>
</evidence>
<feature type="region of interest" description="Disordered" evidence="1">
    <location>
        <begin position="194"/>
        <end position="214"/>
    </location>
</feature>
<feature type="region of interest" description="Disordered" evidence="1">
    <location>
        <begin position="602"/>
        <end position="627"/>
    </location>
</feature>
<comment type="caution">
    <text evidence="2">The sequence shown here is derived from an EMBL/GenBank/DDBJ whole genome shotgun (WGS) entry which is preliminary data.</text>
</comment>
<dbReference type="AlphaFoldDB" id="A0A4Z1SWV1"/>